<evidence type="ECO:0008006" key="5">
    <source>
        <dbReference type="Google" id="ProtNLM"/>
    </source>
</evidence>
<dbReference type="EMBL" id="CP059322">
    <property type="protein sequence ID" value="QLQ37219.1"/>
    <property type="molecule type" value="Genomic_DNA"/>
</dbReference>
<reference evidence="4" key="1">
    <citation type="submission" date="2020-07" db="EMBL/GenBank/DDBJ databases">
        <title>A new Micromonospora strain with potent antibiotic activity isolated from the microbiome of a mid-Atlantic deep-sea sponge.</title>
        <authorList>
            <person name="Back C.R."/>
            <person name="Stennett H.L."/>
            <person name="Williams S.E."/>
            <person name="Wang L."/>
            <person name="Ojeda Gomez J."/>
            <person name="Abdulle O.M."/>
            <person name="Duffy T."/>
            <person name="Hendry K.R."/>
            <person name="Powell D."/>
            <person name="Stach J.E."/>
            <person name="Essex-Lopresti A.E."/>
            <person name="Willis C.L."/>
            <person name="Curnow P."/>
            <person name="Race P.R."/>
        </authorList>
    </citation>
    <scope>NUCLEOTIDE SEQUENCE [LARGE SCALE GENOMIC DNA]</scope>
    <source>
        <strain evidence="4">28ISP2-46</strain>
    </source>
</reference>
<feature type="signal peptide" evidence="2">
    <location>
        <begin position="1"/>
        <end position="28"/>
    </location>
</feature>
<dbReference type="Pfam" id="PF17164">
    <property type="entry name" value="DUF5122"/>
    <property type="match status" value="5"/>
</dbReference>
<keyword evidence="4" id="KW-1185">Reference proteome</keyword>
<dbReference type="AlphaFoldDB" id="A0A7L6B5R9"/>
<evidence type="ECO:0000256" key="1">
    <source>
        <dbReference type="SAM" id="MobiDB-lite"/>
    </source>
</evidence>
<feature type="compositionally biased region" description="Low complexity" evidence="1">
    <location>
        <begin position="26"/>
        <end position="43"/>
    </location>
</feature>
<keyword evidence="2" id="KW-0732">Signal</keyword>
<reference evidence="3 4" key="2">
    <citation type="journal article" date="2021" name="Mar. Drugs">
        <title>A New Micromonospora Strain with Antibiotic Activity Isolated from the Microbiome of a Mid-Atlantic Deep-Sea Sponge.</title>
        <authorList>
            <person name="Back C.R."/>
            <person name="Stennett H.L."/>
            <person name="Williams S.E."/>
            <person name="Wang L."/>
            <person name="Ojeda Gomez J."/>
            <person name="Abdulle O.M."/>
            <person name="Duffy T."/>
            <person name="Neal C."/>
            <person name="Mantell J."/>
            <person name="Jepson M.A."/>
            <person name="Hendry K.R."/>
            <person name="Powell D."/>
            <person name="Stach J.E.M."/>
            <person name="Essex-Lopresti A.E."/>
            <person name="Willis C.L."/>
            <person name="Curnow P."/>
            <person name="Race P.R."/>
        </authorList>
    </citation>
    <scope>NUCLEOTIDE SEQUENCE [LARGE SCALE GENOMIC DNA]</scope>
    <source>
        <strain evidence="3 4">28ISP2-46</strain>
    </source>
</reference>
<sequence length="517" mass="51978">MPLLTFRPYLQTFSLALLLAGSLAGAPAAGGDPATAGTAADRPAPTPSSAPEPGAGAGPTVDRVPLRQPRLLPRPGTPAPTTPPPLTAPHRGDLDPTFGTRGVTLTGFPDRAVGASSVVTLPDGSLVAGGGDIDAGSADFLLTRYHCDGTLDRRFGTAGRVTTPMPGQGGGVQGLSADRQRRIVAAGTASLGTGDQIGFALVRYLPDGRPDPRFGTAGRVIQQIGPVGNAGASAVLVQPDKKIVVAGGATDADGNAVFAAARFRTDGRLDPTFGDGGATLVLIPGGDASAFAVTRQRDGKIVLAGAAIGPGVVGQQFALVRLTTVGRPDPTFGGDGIVTAQNVPSQGQGGATDVAVDADGTILAGGLGQTATGRGEFGLMRFRPDGTLDPTFGDGTGKVLTEFEGGSVIRRVLLRPRGRIVAVGAAGQPSTVALAGYLRNGDLDPSFGDDGRTTTAVGALSAGLGGTVQFDRIVVAGASGNDSLTEGRFLLARYLDGRAAHCPRRACERTPSTYGLG</sequence>
<evidence type="ECO:0000313" key="4">
    <source>
        <dbReference type="Proteomes" id="UP000510844"/>
    </source>
</evidence>
<evidence type="ECO:0000256" key="2">
    <source>
        <dbReference type="SAM" id="SignalP"/>
    </source>
</evidence>
<evidence type="ECO:0000313" key="3">
    <source>
        <dbReference type="EMBL" id="QLQ37219.1"/>
    </source>
</evidence>
<dbReference type="RefSeq" id="WP_181569711.1">
    <property type="nucleotide sequence ID" value="NZ_CP059322.2"/>
</dbReference>
<dbReference type="Proteomes" id="UP000510844">
    <property type="component" value="Chromosome"/>
</dbReference>
<dbReference type="NCBIfam" id="TIGR02608">
    <property type="entry name" value="delta_60_rpt"/>
    <property type="match status" value="6"/>
</dbReference>
<proteinExistence type="predicted"/>
<feature type="compositionally biased region" description="Pro residues" evidence="1">
    <location>
        <begin position="75"/>
        <end position="87"/>
    </location>
</feature>
<organism evidence="3 4">
    <name type="scientific">Micromonospora robiginosa</name>
    <dbReference type="NCBI Taxonomy" id="2749844"/>
    <lineage>
        <taxon>Bacteria</taxon>
        <taxon>Bacillati</taxon>
        <taxon>Actinomycetota</taxon>
        <taxon>Actinomycetes</taxon>
        <taxon>Micromonosporales</taxon>
        <taxon>Micromonosporaceae</taxon>
        <taxon>Micromonospora</taxon>
    </lineage>
</organism>
<dbReference type="Gene3D" id="2.80.10.50">
    <property type="match status" value="2"/>
</dbReference>
<gene>
    <name evidence="3" type="ORF">H1D33_29035</name>
</gene>
<feature type="chain" id="PRO_5029913839" description="Delta-60 repeat protein" evidence="2">
    <location>
        <begin position="29"/>
        <end position="517"/>
    </location>
</feature>
<protein>
    <recommendedName>
        <fullName evidence="5">Delta-60 repeat protein</fullName>
    </recommendedName>
</protein>
<dbReference type="KEGG" id="mfeu:H1D33_29035"/>
<feature type="region of interest" description="Disordered" evidence="1">
    <location>
        <begin position="26"/>
        <end position="99"/>
    </location>
</feature>
<dbReference type="InterPro" id="IPR013431">
    <property type="entry name" value="Delta_60_rpt"/>
</dbReference>
<dbReference type="SUPFAM" id="SSF63829">
    <property type="entry name" value="Calcium-dependent phosphotriesterase"/>
    <property type="match status" value="1"/>
</dbReference>
<accession>A0A7L6B5R9</accession>
<name>A0A7L6B5R9_9ACTN</name>